<gene>
    <name evidence="1" type="ORF">RFI_08895</name>
</gene>
<dbReference type="Proteomes" id="UP000023152">
    <property type="component" value="Unassembled WGS sequence"/>
</dbReference>
<dbReference type="AlphaFoldDB" id="X6NQD7"/>
<accession>X6NQD7</accession>
<evidence type="ECO:0000313" key="1">
    <source>
        <dbReference type="EMBL" id="ETO28236.1"/>
    </source>
</evidence>
<dbReference type="SUPFAM" id="SSF47473">
    <property type="entry name" value="EF-hand"/>
    <property type="match status" value="1"/>
</dbReference>
<proteinExistence type="predicted"/>
<organism evidence="1 2">
    <name type="scientific">Reticulomyxa filosa</name>
    <dbReference type="NCBI Taxonomy" id="46433"/>
    <lineage>
        <taxon>Eukaryota</taxon>
        <taxon>Sar</taxon>
        <taxon>Rhizaria</taxon>
        <taxon>Retaria</taxon>
        <taxon>Foraminifera</taxon>
        <taxon>Monothalamids</taxon>
        <taxon>Reticulomyxidae</taxon>
        <taxon>Reticulomyxa</taxon>
    </lineage>
</organism>
<keyword evidence="2" id="KW-1185">Reference proteome</keyword>
<sequence>MSQSTSSEAVSGNPSVDFIASLVAAESSAHGFTEENAQKLFEFYCIEKSEALQPPDVRKLLFDVLEAFKWPLVVPDECLDVVFEEISISDKNSMTWVEFKSFFVFLQDKPLHTLLQLVTKGISREELSVARLIAIDPIESIENPSFERPLFQHVTKKKKKEYTYT</sequence>
<protein>
    <recommendedName>
        <fullName evidence="3">EF-hand domain-containing protein</fullName>
    </recommendedName>
</protein>
<evidence type="ECO:0008006" key="3">
    <source>
        <dbReference type="Google" id="ProtNLM"/>
    </source>
</evidence>
<dbReference type="EMBL" id="ASPP01006789">
    <property type="protein sequence ID" value="ETO28236.1"/>
    <property type="molecule type" value="Genomic_DNA"/>
</dbReference>
<evidence type="ECO:0000313" key="2">
    <source>
        <dbReference type="Proteomes" id="UP000023152"/>
    </source>
</evidence>
<reference evidence="1 2" key="1">
    <citation type="journal article" date="2013" name="Curr. Biol.">
        <title>The Genome of the Foraminiferan Reticulomyxa filosa.</title>
        <authorList>
            <person name="Glockner G."/>
            <person name="Hulsmann N."/>
            <person name="Schleicher M."/>
            <person name="Noegel A.A."/>
            <person name="Eichinger L."/>
            <person name="Gallinger C."/>
            <person name="Pawlowski J."/>
            <person name="Sierra R."/>
            <person name="Euteneuer U."/>
            <person name="Pillet L."/>
            <person name="Moustafa A."/>
            <person name="Platzer M."/>
            <person name="Groth M."/>
            <person name="Szafranski K."/>
            <person name="Schliwa M."/>
        </authorList>
    </citation>
    <scope>NUCLEOTIDE SEQUENCE [LARGE SCALE GENOMIC DNA]</scope>
</reference>
<comment type="caution">
    <text evidence="1">The sequence shown here is derived from an EMBL/GenBank/DDBJ whole genome shotgun (WGS) entry which is preliminary data.</text>
</comment>
<name>X6NQD7_RETFI</name>
<dbReference type="InterPro" id="IPR011992">
    <property type="entry name" value="EF-hand-dom_pair"/>
</dbReference>